<evidence type="ECO:0000313" key="3">
    <source>
        <dbReference type="Proteomes" id="UP000314294"/>
    </source>
</evidence>
<keyword evidence="3" id="KW-1185">Reference proteome</keyword>
<feature type="region of interest" description="Disordered" evidence="1">
    <location>
        <begin position="61"/>
        <end position="140"/>
    </location>
</feature>
<comment type="caution">
    <text evidence="2">The sequence shown here is derived from an EMBL/GenBank/DDBJ whole genome shotgun (WGS) entry which is preliminary data.</text>
</comment>
<dbReference type="OrthoDB" id="8058206at2759"/>
<accession>A0A4Z2EJ21</accession>
<dbReference type="EMBL" id="SRLO01006393">
    <property type="protein sequence ID" value="TNN28823.1"/>
    <property type="molecule type" value="Genomic_DNA"/>
</dbReference>
<feature type="compositionally biased region" description="Polar residues" evidence="1">
    <location>
        <begin position="114"/>
        <end position="129"/>
    </location>
</feature>
<organism evidence="2 3">
    <name type="scientific">Liparis tanakae</name>
    <name type="common">Tanaka's snailfish</name>
    <dbReference type="NCBI Taxonomy" id="230148"/>
    <lineage>
        <taxon>Eukaryota</taxon>
        <taxon>Metazoa</taxon>
        <taxon>Chordata</taxon>
        <taxon>Craniata</taxon>
        <taxon>Vertebrata</taxon>
        <taxon>Euteleostomi</taxon>
        <taxon>Actinopterygii</taxon>
        <taxon>Neopterygii</taxon>
        <taxon>Teleostei</taxon>
        <taxon>Neoteleostei</taxon>
        <taxon>Acanthomorphata</taxon>
        <taxon>Eupercaria</taxon>
        <taxon>Perciformes</taxon>
        <taxon>Cottioidei</taxon>
        <taxon>Cottales</taxon>
        <taxon>Liparidae</taxon>
        <taxon>Liparis</taxon>
    </lineage>
</organism>
<proteinExistence type="predicted"/>
<evidence type="ECO:0000313" key="2">
    <source>
        <dbReference type="EMBL" id="TNN28823.1"/>
    </source>
</evidence>
<gene>
    <name evidence="2" type="ORF">EYF80_061029</name>
</gene>
<reference evidence="2 3" key="1">
    <citation type="submission" date="2019-03" db="EMBL/GenBank/DDBJ databases">
        <title>First draft genome of Liparis tanakae, snailfish: a comprehensive survey of snailfish specific genes.</title>
        <authorList>
            <person name="Kim W."/>
            <person name="Song I."/>
            <person name="Jeong J.-H."/>
            <person name="Kim D."/>
            <person name="Kim S."/>
            <person name="Ryu S."/>
            <person name="Song J.Y."/>
            <person name="Lee S.K."/>
        </authorList>
    </citation>
    <scope>NUCLEOTIDE SEQUENCE [LARGE SCALE GENOMIC DNA]</scope>
    <source>
        <tissue evidence="2">Muscle</tissue>
    </source>
</reference>
<sequence length="163" mass="18442">MPDLDVDANVRLPRADRHPTAHQARSSYPQANAGFGQHVTFNQADLNIDDFTGKDHVLRSRGSQLEFQAPRGYGQGGSPSGRTMDMRDPRQTDRMRSDPRIRVPDNSGEYYVTAFSQQQNQRTPNQKYNTLGGPEFRPRNMDLEVPERSYQKGGPTSFLSNLM</sequence>
<feature type="compositionally biased region" description="Basic and acidic residues" evidence="1">
    <location>
        <begin position="84"/>
        <end position="103"/>
    </location>
</feature>
<dbReference type="Proteomes" id="UP000314294">
    <property type="component" value="Unassembled WGS sequence"/>
</dbReference>
<name>A0A4Z2EJ21_9TELE</name>
<feature type="region of interest" description="Disordered" evidence="1">
    <location>
        <begin position="1"/>
        <end position="33"/>
    </location>
</feature>
<protein>
    <submittedName>
        <fullName evidence="2">Uncharacterized protein</fullName>
    </submittedName>
</protein>
<evidence type="ECO:0000256" key="1">
    <source>
        <dbReference type="SAM" id="MobiDB-lite"/>
    </source>
</evidence>
<dbReference type="AlphaFoldDB" id="A0A4Z2EJ21"/>